<evidence type="ECO:0000313" key="1">
    <source>
        <dbReference type="EMBL" id="RPB02658.1"/>
    </source>
</evidence>
<gene>
    <name evidence="1" type="ORF">L873DRAFT_425306</name>
</gene>
<name>A0A3N4JZH5_9PEZI</name>
<keyword evidence="2" id="KW-1185">Reference proteome</keyword>
<dbReference type="Proteomes" id="UP000276215">
    <property type="component" value="Unassembled WGS sequence"/>
</dbReference>
<proteinExistence type="predicted"/>
<evidence type="ECO:0000313" key="2">
    <source>
        <dbReference type="Proteomes" id="UP000276215"/>
    </source>
</evidence>
<protein>
    <submittedName>
        <fullName evidence="1">Uncharacterized protein</fullName>
    </submittedName>
</protein>
<dbReference type="EMBL" id="ML120367">
    <property type="protein sequence ID" value="RPB02658.1"/>
    <property type="molecule type" value="Genomic_DNA"/>
</dbReference>
<accession>A0A3N4JZH5</accession>
<reference evidence="1 2" key="1">
    <citation type="journal article" date="2018" name="Nat. Ecol. Evol.">
        <title>Pezizomycetes genomes reveal the molecular basis of ectomycorrhizal truffle lifestyle.</title>
        <authorList>
            <person name="Murat C."/>
            <person name="Payen T."/>
            <person name="Noel B."/>
            <person name="Kuo A."/>
            <person name="Morin E."/>
            <person name="Chen J."/>
            <person name="Kohler A."/>
            <person name="Krizsan K."/>
            <person name="Balestrini R."/>
            <person name="Da Silva C."/>
            <person name="Montanini B."/>
            <person name="Hainaut M."/>
            <person name="Levati E."/>
            <person name="Barry K.W."/>
            <person name="Belfiori B."/>
            <person name="Cichocki N."/>
            <person name="Clum A."/>
            <person name="Dockter R.B."/>
            <person name="Fauchery L."/>
            <person name="Guy J."/>
            <person name="Iotti M."/>
            <person name="Le Tacon F."/>
            <person name="Lindquist E.A."/>
            <person name="Lipzen A."/>
            <person name="Malagnac F."/>
            <person name="Mello A."/>
            <person name="Molinier V."/>
            <person name="Miyauchi S."/>
            <person name="Poulain J."/>
            <person name="Riccioni C."/>
            <person name="Rubini A."/>
            <person name="Sitrit Y."/>
            <person name="Splivallo R."/>
            <person name="Traeger S."/>
            <person name="Wang M."/>
            <person name="Zifcakova L."/>
            <person name="Wipf D."/>
            <person name="Zambonelli A."/>
            <person name="Paolocci F."/>
            <person name="Nowrousian M."/>
            <person name="Ottonello S."/>
            <person name="Baldrian P."/>
            <person name="Spatafora J.W."/>
            <person name="Henrissat B."/>
            <person name="Nagy L.G."/>
            <person name="Aury J.M."/>
            <person name="Wincker P."/>
            <person name="Grigoriev I.V."/>
            <person name="Bonfante P."/>
            <person name="Martin F.M."/>
        </authorList>
    </citation>
    <scope>NUCLEOTIDE SEQUENCE [LARGE SCALE GENOMIC DNA]</scope>
    <source>
        <strain evidence="1 2">120613-1</strain>
    </source>
</reference>
<sequence>MTRYGSPPGNYHFRTKRRNDQDPVQYVDLSHKQAKTERVPHVQILVWWYVRHTAGAIITPLSPSLLNFYFILFYFTVLPPSFLPPCLPSVPTSKYNKQLTTHELRFEIPDHHIPSTVRCSYPRNGLVSFPATQKEEKKNTIQCVHACALTHTRSYWCLVWVNDFPFGSKHRI</sequence>
<dbReference type="AlphaFoldDB" id="A0A3N4JZH5"/>
<organism evidence="1 2">
    <name type="scientific">Choiromyces venosus 120613-1</name>
    <dbReference type="NCBI Taxonomy" id="1336337"/>
    <lineage>
        <taxon>Eukaryota</taxon>
        <taxon>Fungi</taxon>
        <taxon>Dikarya</taxon>
        <taxon>Ascomycota</taxon>
        <taxon>Pezizomycotina</taxon>
        <taxon>Pezizomycetes</taxon>
        <taxon>Pezizales</taxon>
        <taxon>Tuberaceae</taxon>
        <taxon>Choiromyces</taxon>
    </lineage>
</organism>